<name>A0A8H9CFJ4_9GAMM</name>
<evidence type="ECO:0000313" key="2">
    <source>
        <dbReference type="Proteomes" id="UP000643672"/>
    </source>
</evidence>
<proteinExistence type="predicted"/>
<comment type="caution">
    <text evidence="1">The sequence shown here is derived from an EMBL/GenBank/DDBJ whole genome shotgun (WGS) entry which is preliminary data.</text>
</comment>
<sequence length="38" mass="4562">MPTIHILILKTYKRCYLIKIYQLSITYNLLKVLSKSFT</sequence>
<reference evidence="1 2" key="1">
    <citation type="submission" date="2020-05" db="EMBL/GenBank/DDBJ databases">
        <authorList>
            <person name="Petersen J."/>
            <person name="Sayavedra L."/>
        </authorList>
    </citation>
    <scope>NUCLEOTIDE SEQUENCE [LARGE SCALE GENOMIC DNA]</scope>
    <source>
        <strain evidence="1">B thermophilus SOXS</strain>
    </source>
</reference>
<dbReference type="Proteomes" id="UP000643672">
    <property type="component" value="Unassembled WGS sequence"/>
</dbReference>
<protein>
    <submittedName>
        <fullName evidence="1">Uncharacterized protein</fullName>
    </submittedName>
</protein>
<dbReference type="AlphaFoldDB" id="A0A8H9CFJ4"/>
<organism evidence="1 2">
    <name type="scientific">Bathymodiolus thermophilus thioautotrophic gill symbiont</name>
    <dbReference type="NCBI Taxonomy" id="2360"/>
    <lineage>
        <taxon>Bacteria</taxon>
        <taxon>Pseudomonadati</taxon>
        <taxon>Pseudomonadota</taxon>
        <taxon>Gammaproteobacteria</taxon>
        <taxon>sulfur-oxidizing symbionts</taxon>
    </lineage>
</organism>
<dbReference type="EMBL" id="CAESAQ020000052">
    <property type="protein sequence ID" value="CAB5499259.1"/>
    <property type="molecule type" value="Genomic_DNA"/>
</dbReference>
<keyword evidence="2" id="KW-1185">Reference proteome</keyword>
<gene>
    <name evidence="1" type="ORF">THERMOS_1001</name>
</gene>
<accession>A0A8H9CFJ4</accession>
<evidence type="ECO:0000313" key="1">
    <source>
        <dbReference type="EMBL" id="CAB5499259.1"/>
    </source>
</evidence>